<dbReference type="PANTHER" id="PTHR16181">
    <property type="entry name" value="PROTEIN FAM83A-RELATED"/>
    <property type="match status" value="1"/>
</dbReference>
<feature type="compositionally biased region" description="Basic and acidic residues" evidence="2">
    <location>
        <begin position="481"/>
        <end position="495"/>
    </location>
</feature>
<feature type="compositionally biased region" description="Polar residues" evidence="2">
    <location>
        <begin position="582"/>
        <end position="635"/>
    </location>
</feature>
<dbReference type="Gene3D" id="3.30.870.10">
    <property type="entry name" value="Endonuclease Chain A"/>
    <property type="match status" value="1"/>
</dbReference>
<dbReference type="InterPro" id="IPR050944">
    <property type="entry name" value="FAM83"/>
</dbReference>
<feature type="compositionally biased region" description="Polar residues" evidence="2">
    <location>
        <begin position="360"/>
        <end position="369"/>
    </location>
</feature>
<dbReference type="SUPFAM" id="SSF56024">
    <property type="entry name" value="Phospholipase D/nuclease"/>
    <property type="match status" value="1"/>
</dbReference>
<feature type="compositionally biased region" description="Low complexity" evidence="2">
    <location>
        <begin position="339"/>
        <end position="348"/>
    </location>
</feature>
<reference evidence="4" key="1">
    <citation type="submission" date="2025-08" db="UniProtKB">
        <authorList>
            <consortium name="Ensembl"/>
        </authorList>
    </citation>
    <scope>IDENTIFICATION</scope>
</reference>
<evidence type="ECO:0000313" key="4">
    <source>
        <dbReference type="Ensembl" id="ENSEBUP00000019437.1"/>
    </source>
</evidence>
<feature type="compositionally biased region" description="Polar residues" evidence="2">
    <location>
        <begin position="462"/>
        <end position="478"/>
    </location>
</feature>
<dbReference type="GO" id="GO:0007165">
    <property type="term" value="P:signal transduction"/>
    <property type="evidence" value="ECO:0007669"/>
    <property type="project" value="TreeGrafter"/>
</dbReference>
<evidence type="ECO:0000256" key="2">
    <source>
        <dbReference type="SAM" id="MobiDB-lite"/>
    </source>
</evidence>
<feature type="compositionally biased region" description="Basic and acidic residues" evidence="2">
    <location>
        <begin position="427"/>
        <end position="437"/>
    </location>
</feature>
<dbReference type="AlphaFoldDB" id="A0A8C4QU81"/>
<comment type="similarity">
    <text evidence="1">Belongs to the FAM83 family.</text>
</comment>
<dbReference type="Pfam" id="PF07894">
    <property type="entry name" value="SACK1"/>
    <property type="match status" value="1"/>
</dbReference>
<dbReference type="PANTHER" id="PTHR16181:SF29">
    <property type="entry name" value="PROTEIN FAM83A-RELATED"/>
    <property type="match status" value="1"/>
</dbReference>
<dbReference type="GeneTree" id="ENSGT00940000157932"/>
<accession>A0A8C4QU81</accession>
<organism evidence="4 5">
    <name type="scientific">Eptatretus burgeri</name>
    <name type="common">Inshore hagfish</name>
    <dbReference type="NCBI Taxonomy" id="7764"/>
    <lineage>
        <taxon>Eukaryota</taxon>
        <taxon>Metazoa</taxon>
        <taxon>Chordata</taxon>
        <taxon>Craniata</taxon>
        <taxon>Vertebrata</taxon>
        <taxon>Cyclostomata</taxon>
        <taxon>Myxini</taxon>
        <taxon>Myxiniformes</taxon>
        <taxon>Myxinidae</taxon>
        <taxon>Eptatretinae</taxon>
        <taxon>Eptatretus</taxon>
    </lineage>
</organism>
<feature type="compositionally biased region" description="Polar residues" evidence="2">
    <location>
        <begin position="765"/>
        <end position="787"/>
    </location>
</feature>
<feature type="domain" description="Scaffolding anchor of CK1" evidence="3">
    <location>
        <begin position="16"/>
        <end position="295"/>
    </location>
</feature>
<dbReference type="InterPro" id="IPR012461">
    <property type="entry name" value="SACK1"/>
</dbReference>
<reference evidence="4" key="2">
    <citation type="submission" date="2025-09" db="UniProtKB">
        <authorList>
            <consortium name="Ensembl"/>
        </authorList>
    </citation>
    <scope>IDENTIFICATION</scope>
</reference>
<feature type="region of interest" description="Disordered" evidence="2">
    <location>
        <begin position="339"/>
        <end position="369"/>
    </location>
</feature>
<sequence length="809" mass="89574">MALSQEMCLADRNINWIASDSKPEFFYSEVQRLALEALMDSGLDAYQELLEKENIRNFLSKDELEKVRLGVRSMWTGGKSAGGSKEESDAEESGDKTSQSTLTYWPERSDDEDPSTLDLGWTDCESYRGVTRATVYTQPPAEGAASIKETVRRIVQHAQSLIAIVMDHFTDIDIFKDILDGIKRRKLAVYIIHDESSISRFLNMCQVVGMHQGQEKRMRVRSLAGTCLRTHSGKEVEGFMRQKFMIVDGDKAVTGTYSFTWTSSRLDRNIITVLTGQIVDTFDQEFRSLYELSKPVHLDSLGLPPDPQPRKSEELPSKASVSSEVSRRLLNPKYALVSKQQQCQSSSKNAPLVKRPKSPGHTTPSPTTKDFSAIDMWVCKAAAPQKETDSIIEMIIIPECLEPYDTPVKRNDSLPKLIGVKAQPATSRDERDSKELQPAKAKREHSSQGKLQTVSPIKDANKTTARQQSFQWQQSPANPESRGRCGEHGNKERTQQSRQSKTNPSKEGQVFFERNNLSTEKWAKSTEDLEQPMHSAKGRQRKDSSSNLNLASRESDGCKPQSCSPKRQASPASKRNPRTRLISDSSEGCTSQQSQCHSTKSNSPKRQESAASKQNPRTEFISGSSEGRTSQQSRCDSTEGAQKPCSLRKQGNITMVNGPASHEQEERNKEIGDEATATATVLPAEGECSNEREFENDGATSAINCNHIEGIGEFEPEMVGLGHSSSDGEAKISTLTMGAVATLEEDCVSGDDTPMASVHVIIHNSEASKPQSNSTGTDKLSFHSASGSYEPKTEKEVRPKRMSYTCNTS</sequence>
<evidence type="ECO:0000259" key="3">
    <source>
        <dbReference type="Pfam" id="PF07894"/>
    </source>
</evidence>
<keyword evidence="5" id="KW-1185">Reference proteome</keyword>
<feature type="region of interest" description="Disordered" evidence="2">
    <location>
        <begin position="409"/>
        <end position="666"/>
    </location>
</feature>
<evidence type="ECO:0000256" key="1">
    <source>
        <dbReference type="ARBA" id="ARBA00006937"/>
    </source>
</evidence>
<protein>
    <recommendedName>
        <fullName evidence="3">Scaffolding anchor of CK1 domain-containing protein</fullName>
    </recommendedName>
</protein>
<feature type="compositionally biased region" description="Polar residues" evidence="2">
    <location>
        <begin position="496"/>
        <end position="506"/>
    </location>
</feature>
<dbReference type="Ensembl" id="ENSEBUT00000020013.1">
    <property type="protein sequence ID" value="ENSEBUP00000019437.1"/>
    <property type="gene ID" value="ENSEBUG00000012082.1"/>
</dbReference>
<dbReference type="GO" id="GO:0019901">
    <property type="term" value="F:protein kinase binding"/>
    <property type="evidence" value="ECO:0007669"/>
    <property type="project" value="TreeGrafter"/>
</dbReference>
<name>A0A8C4QU81_EPTBU</name>
<evidence type="ECO:0000313" key="5">
    <source>
        <dbReference type="Proteomes" id="UP000694388"/>
    </source>
</evidence>
<feature type="region of interest" description="Disordered" evidence="2">
    <location>
        <begin position="78"/>
        <end position="117"/>
    </location>
</feature>
<proteinExistence type="inferred from homology"/>
<feature type="compositionally biased region" description="Polar residues" evidence="2">
    <location>
        <begin position="561"/>
        <end position="573"/>
    </location>
</feature>
<feature type="region of interest" description="Disordered" evidence="2">
    <location>
        <begin position="299"/>
        <end position="325"/>
    </location>
</feature>
<feature type="region of interest" description="Disordered" evidence="2">
    <location>
        <begin position="763"/>
        <end position="809"/>
    </location>
</feature>
<dbReference type="Proteomes" id="UP000694388">
    <property type="component" value="Unplaced"/>
</dbReference>